<dbReference type="InterPro" id="IPR012675">
    <property type="entry name" value="Beta-grasp_dom_sf"/>
</dbReference>
<accession>A0A933L0T2</accession>
<sequence length="74" mass="7499">MPRAPADLLDADRTAAKRAVAADAEEAALMAALTASLHHGHDCQSGGCDTCPCRFDEAAAQGGTPAVTAPHSKK</sequence>
<dbReference type="Proteomes" id="UP000782610">
    <property type="component" value="Unassembled WGS sequence"/>
</dbReference>
<feature type="domain" description="2Fe-2S ferredoxin-type" evidence="1">
    <location>
        <begin position="18"/>
        <end position="61"/>
    </location>
</feature>
<evidence type="ECO:0000313" key="2">
    <source>
        <dbReference type="EMBL" id="MBI4920940.1"/>
    </source>
</evidence>
<dbReference type="SUPFAM" id="SSF54292">
    <property type="entry name" value="2Fe-2S ferredoxin-like"/>
    <property type="match status" value="1"/>
</dbReference>
<protein>
    <submittedName>
        <fullName evidence="2">2Fe-2S iron-sulfur cluster binding domain-containing protein</fullName>
    </submittedName>
</protein>
<dbReference type="InterPro" id="IPR036010">
    <property type="entry name" value="2Fe-2S_ferredoxin-like_sf"/>
</dbReference>
<evidence type="ECO:0000313" key="3">
    <source>
        <dbReference type="Proteomes" id="UP000782610"/>
    </source>
</evidence>
<name>A0A933L0T2_9HYPH</name>
<dbReference type="Pfam" id="PF00111">
    <property type="entry name" value="Fer2"/>
    <property type="match status" value="1"/>
</dbReference>
<organism evidence="2 3">
    <name type="scientific">Devosia nanyangense</name>
    <dbReference type="NCBI Taxonomy" id="1228055"/>
    <lineage>
        <taxon>Bacteria</taxon>
        <taxon>Pseudomonadati</taxon>
        <taxon>Pseudomonadota</taxon>
        <taxon>Alphaproteobacteria</taxon>
        <taxon>Hyphomicrobiales</taxon>
        <taxon>Devosiaceae</taxon>
        <taxon>Devosia</taxon>
    </lineage>
</organism>
<dbReference type="InterPro" id="IPR001041">
    <property type="entry name" value="2Fe-2S_ferredoxin-type"/>
</dbReference>
<reference evidence="2" key="1">
    <citation type="submission" date="2020-07" db="EMBL/GenBank/DDBJ databases">
        <title>Huge and variable diversity of episymbiotic CPR bacteria and DPANN archaea in groundwater ecosystems.</title>
        <authorList>
            <person name="He C.Y."/>
            <person name="Keren R."/>
            <person name="Whittaker M."/>
            <person name="Farag I.F."/>
            <person name="Doudna J."/>
            <person name="Cate J.H.D."/>
            <person name="Banfield J.F."/>
        </authorList>
    </citation>
    <scope>NUCLEOTIDE SEQUENCE</scope>
    <source>
        <strain evidence="2">NC_groundwater_1586_Pr3_B-0.1um_66_15</strain>
    </source>
</reference>
<dbReference type="EMBL" id="JACRAF010000015">
    <property type="protein sequence ID" value="MBI4920940.1"/>
    <property type="molecule type" value="Genomic_DNA"/>
</dbReference>
<gene>
    <name evidence="2" type="ORF">HY834_04270</name>
</gene>
<dbReference type="AlphaFoldDB" id="A0A933L0T2"/>
<dbReference type="GO" id="GO:0051536">
    <property type="term" value="F:iron-sulfur cluster binding"/>
    <property type="evidence" value="ECO:0007669"/>
    <property type="project" value="InterPro"/>
</dbReference>
<evidence type="ECO:0000259" key="1">
    <source>
        <dbReference type="Pfam" id="PF00111"/>
    </source>
</evidence>
<comment type="caution">
    <text evidence="2">The sequence shown here is derived from an EMBL/GenBank/DDBJ whole genome shotgun (WGS) entry which is preliminary data.</text>
</comment>
<proteinExistence type="predicted"/>
<dbReference type="Gene3D" id="3.10.20.30">
    <property type="match status" value="1"/>
</dbReference>